<feature type="compositionally biased region" description="Low complexity" evidence="6">
    <location>
        <begin position="75"/>
        <end position="84"/>
    </location>
</feature>
<protein>
    <recommendedName>
        <fullName evidence="7">Myb-like domain-containing protein</fullName>
    </recommendedName>
</protein>
<dbReference type="Gene3D" id="1.10.10.60">
    <property type="entry name" value="Homeodomain-like"/>
    <property type="match status" value="2"/>
</dbReference>
<feature type="compositionally biased region" description="Basic residues" evidence="6">
    <location>
        <begin position="332"/>
        <end position="341"/>
    </location>
</feature>
<evidence type="ECO:0000256" key="6">
    <source>
        <dbReference type="SAM" id="MobiDB-lite"/>
    </source>
</evidence>
<feature type="compositionally biased region" description="Acidic residues" evidence="6">
    <location>
        <begin position="318"/>
        <end position="327"/>
    </location>
</feature>
<gene>
    <name evidence="8" type="ORF">CSSPTR1EN2_LOCUS14880</name>
</gene>
<dbReference type="InterPro" id="IPR001005">
    <property type="entry name" value="SANT/Myb"/>
</dbReference>
<accession>A0ABP0UF39</accession>
<reference evidence="8" key="1">
    <citation type="submission" date="2024-02" db="EMBL/GenBank/DDBJ databases">
        <authorList>
            <consortium name="ELIXIR-Norway"/>
            <consortium name="Elixir Norway"/>
        </authorList>
    </citation>
    <scope>NUCLEOTIDE SEQUENCE</scope>
</reference>
<feature type="compositionally biased region" description="Basic and acidic residues" evidence="6">
    <location>
        <begin position="266"/>
        <end position="317"/>
    </location>
</feature>
<evidence type="ECO:0000256" key="2">
    <source>
        <dbReference type="ARBA" id="ARBA00023015"/>
    </source>
</evidence>
<keyword evidence="9" id="KW-1185">Reference proteome</keyword>
<dbReference type="PROSITE" id="PS50090">
    <property type="entry name" value="MYB_LIKE"/>
    <property type="match status" value="2"/>
</dbReference>
<dbReference type="PANTHER" id="PTHR21654:SF84">
    <property type="entry name" value="SI:DKEY-66I24.7"/>
    <property type="match status" value="1"/>
</dbReference>
<sequence length="547" mass="61840">MYNSQSQLPTHVRASQATLFHAIQVAEHNSNNNKRNNNNGTDEEDDDDDEYGGAEEPVPSSSEEPATAKEDEEAPAAAAVAGLVEEGDNNKNEAQAIVSQSSPTQSSLNQLVETSSVAPGGTRTVHSTSMSTLLALSEQQQQQQPELKLSGGENGASGADEEEQKTQREREHKKRSKNWTRPETLHLIRLRAQLEPRFAKSGRKTELWDEIAEALQREHITRDAQQCRDKWEKLTAGYKEVRDGIKDREDNPFYDELHPLLSGKSMKREREREEYVRNRDSLGRELTKDMTMSHHEMGQEVAGREKDHRDGGRLDSLRDEDDNEEEADVRPLGRKKKRGQKHMPVTDVAAVQSVLETVVSRQQKFFRDLLDSMERKEMVREQMRLEKEEKWRAEERAHRGIFHNAMIILTQKLVGENISPTMTTAGVAAAATTTTTTAPVVVGSPEGPQGPKRRSKNWKRAEVLQLIKLRGEMEARFGKSTRRAGLWDELAELLLVQGIKRDGKQCREKWDKLMAEYKDVSDGKRDQQESPYFAELTSILGRSAEAG</sequence>
<feature type="compositionally biased region" description="Acidic residues" evidence="6">
    <location>
        <begin position="41"/>
        <end position="53"/>
    </location>
</feature>
<feature type="domain" description="Myb-like" evidence="7">
    <location>
        <begin position="450"/>
        <end position="514"/>
    </location>
</feature>
<feature type="compositionally biased region" description="Low complexity" evidence="6">
    <location>
        <begin position="55"/>
        <end position="65"/>
    </location>
</feature>
<feature type="region of interest" description="Disordered" evidence="6">
    <location>
        <begin position="1"/>
        <end position="181"/>
    </location>
</feature>
<dbReference type="PANTHER" id="PTHR21654">
    <property type="entry name" value="FI21293P1"/>
    <property type="match status" value="1"/>
</dbReference>
<dbReference type="Proteomes" id="UP001497512">
    <property type="component" value="Chromosome 3"/>
</dbReference>
<evidence type="ECO:0000313" key="9">
    <source>
        <dbReference type="Proteomes" id="UP001497512"/>
    </source>
</evidence>
<feature type="region of interest" description="Disordered" evidence="6">
    <location>
        <begin position="264"/>
        <end position="344"/>
    </location>
</feature>
<dbReference type="CDD" id="cd12203">
    <property type="entry name" value="GT1"/>
    <property type="match status" value="2"/>
</dbReference>
<evidence type="ECO:0000313" key="8">
    <source>
        <dbReference type="EMBL" id="CAK9219811.1"/>
    </source>
</evidence>
<comment type="subcellular location">
    <subcellularLocation>
        <location evidence="1">Nucleus</location>
    </subcellularLocation>
</comment>
<keyword evidence="3" id="KW-0238">DNA-binding</keyword>
<evidence type="ECO:0000256" key="4">
    <source>
        <dbReference type="ARBA" id="ARBA00023163"/>
    </source>
</evidence>
<proteinExistence type="predicted"/>
<feature type="compositionally biased region" description="Polar residues" evidence="6">
    <location>
        <begin position="124"/>
        <end position="138"/>
    </location>
</feature>
<evidence type="ECO:0000256" key="3">
    <source>
        <dbReference type="ARBA" id="ARBA00023125"/>
    </source>
</evidence>
<evidence type="ECO:0000256" key="1">
    <source>
        <dbReference type="ARBA" id="ARBA00004123"/>
    </source>
</evidence>
<dbReference type="SMART" id="SM00717">
    <property type="entry name" value="SANT"/>
    <property type="match status" value="2"/>
</dbReference>
<dbReference type="InterPro" id="IPR044822">
    <property type="entry name" value="Myb_DNA-bind_4"/>
</dbReference>
<dbReference type="Pfam" id="PF13837">
    <property type="entry name" value="Myb_DNA-bind_4"/>
    <property type="match status" value="2"/>
</dbReference>
<organism evidence="8 9">
    <name type="scientific">Sphagnum troendelagicum</name>
    <dbReference type="NCBI Taxonomy" id="128251"/>
    <lineage>
        <taxon>Eukaryota</taxon>
        <taxon>Viridiplantae</taxon>
        <taxon>Streptophyta</taxon>
        <taxon>Embryophyta</taxon>
        <taxon>Bryophyta</taxon>
        <taxon>Sphagnophytina</taxon>
        <taxon>Sphagnopsida</taxon>
        <taxon>Sphagnales</taxon>
        <taxon>Sphagnaceae</taxon>
        <taxon>Sphagnum</taxon>
    </lineage>
</organism>
<feature type="compositionally biased region" description="Low complexity" evidence="6">
    <location>
        <begin position="29"/>
        <end position="39"/>
    </location>
</feature>
<name>A0ABP0UF39_9BRYO</name>
<feature type="compositionally biased region" description="Polar residues" evidence="6">
    <location>
        <begin position="97"/>
        <end position="117"/>
    </location>
</feature>
<evidence type="ECO:0000256" key="5">
    <source>
        <dbReference type="ARBA" id="ARBA00023242"/>
    </source>
</evidence>
<feature type="domain" description="Myb-like" evidence="7">
    <location>
        <begin position="171"/>
        <end position="235"/>
    </location>
</feature>
<evidence type="ECO:0000259" key="7">
    <source>
        <dbReference type="PROSITE" id="PS50090"/>
    </source>
</evidence>
<dbReference type="EMBL" id="OZ019895">
    <property type="protein sequence ID" value="CAK9219811.1"/>
    <property type="molecule type" value="Genomic_DNA"/>
</dbReference>
<keyword evidence="2" id="KW-0805">Transcription regulation</keyword>
<feature type="compositionally biased region" description="Polar residues" evidence="6">
    <location>
        <begin position="1"/>
        <end position="18"/>
    </location>
</feature>
<keyword evidence="4" id="KW-0804">Transcription</keyword>
<keyword evidence="5" id="KW-0539">Nucleus</keyword>